<keyword evidence="8 12" id="KW-0808">Transferase</keyword>
<comment type="similarity">
    <text evidence="2 12">Belongs to the RNA methyltransferase RsmE family.</text>
</comment>
<evidence type="ECO:0000256" key="6">
    <source>
        <dbReference type="ARBA" id="ARBA00022552"/>
    </source>
</evidence>
<keyword evidence="6 12" id="KW-0698">rRNA processing</keyword>
<dbReference type="PANTHER" id="PTHR30027">
    <property type="entry name" value="RIBOSOMAL RNA SMALL SUBUNIT METHYLTRANSFERASE E"/>
    <property type="match status" value="1"/>
</dbReference>
<dbReference type="Pfam" id="PF20260">
    <property type="entry name" value="PUA_4"/>
    <property type="match status" value="1"/>
</dbReference>
<dbReference type="InterPro" id="IPR015947">
    <property type="entry name" value="PUA-like_sf"/>
</dbReference>
<dbReference type="Proteomes" id="UP000237344">
    <property type="component" value="Unassembled WGS sequence"/>
</dbReference>
<reference evidence="15 16" key="1">
    <citation type="submission" date="2018-01" db="EMBL/GenBank/DDBJ databases">
        <title>Draft Genome Sequence of Komagataeibacter maltaceti LMG 1529, a Vinegar Producing Acetic Acid Bacterium Isolated from Malt Vinegar Brewery Acetifiers.</title>
        <authorList>
            <person name="Zhang Q."/>
            <person name="Hollensteiner J."/>
            <person name="Poehlein A."/>
            <person name="Daniel R."/>
        </authorList>
    </citation>
    <scope>NUCLEOTIDE SEQUENCE [LARGE SCALE GENOMIC DNA]</scope>
    <source>
        <strain evidence="15 16">LMG 1529</strain>
    </source>
</reference>
<evidence type="ECO:0000256" key="12">
    <source>
        <dbReference type="PIRNR" id="PIRNR015601"/>
    </source>
</evidence>
<dbReference type="InterPro" id="IPR029028">
    <property type="entry name" value="Alpha/beta_knot_MTases"/>
</dbReference>
<dbReference type="SUPFAM" id="SSF88697">
    <property type="entry name" value="PUA domain-like"/>
    <property type="match status" value="1"/>
</dbReference>
<evidence type="ECO:0000256" key="7">
    <source>
        <dbReference type="ARBA" id="ARBA00022603"/>
    </source>
</evidence>
<dbReference type="RefSeq" id="WP_110095416.1">
    <property type="nucleotide sequence ID" value="NZ_NKUE01000002.1"/>
</dbReference>
<gene>
    <name evidence="15" type="ORF">KMAL_18380</name>
</gene>
<keyword evidence="16" id="KW-1185">Reference proteome</keyword>
<evidence type="ECO:0000259" key="13">
    <source>
        <dbReference type="Pfam" id="PF04452"/>
    </source>
</evidence>
<dbReference type="NCBIfam" id="NF008696">
    <property type="entry name" value="PRK11713.3-5"/>
    <property type="match status" value="1"/>
</dbReference>
<accession>A0A2S3W0X9</accession>
<dbReference type="OrthoDB" id="9815641at2"/>
<dbReference type="PANTHER" id="PTHR30027:SF3">
    <property type="entry name" value="16S RRNA (URACIL(1498)-N(3))-METHYLTRANSFERASE"/>
    <property type="match status" value="1"/>
</dbReference>
<evidence type="ECO:0000256" key="10">
    <source>
        <dbReference type="ARBA" id="ARBA00025699"/>
    </source>
</evidence>
<evidence type="ECO:0000256" key="1">
    <source>
        <dbReference type="ARBA" id="ARBA00004496"/>
    </source>
</evidence>
<name>A0A2S3W0X9_9PROT</name>
<evidence type="ECO:0000256" key="9">
    <source>
        <dbReference type="ARBA" id="ARBA00022691"/>
    </source>
</evidence>
<proteinExistence type="inferred from homology"/>
<dbReference type="GO" id="GO:0070042">
    <property type="term" value="F:rRNA (uridine-N3-)-methyltransferase activity"/>
    <property type="evidence" value="ECO:0007669"/>
    <property type="project" value="TreeGrafter"/>
</dbReference>
<feature type="domain" description="Ribosomal RNA small subunit methyltransferase E methyltransferase" evidence="13">
    <location>
        <begin position="86"/>
        <end position="237"/>
    </location>
</feature>
<comment type="subcellular location">
    <subcellularLocation>
        <location evidence="1 12">Cytoplasm</location>
    </subcellularLocation>
</comment>
<keyword evidence="7 12" id="KW-0489">Methyltransferase</keyword>
<organism evidence="15 16">
    <name type="scientific">Novacetimonas maltaceti</name>
    <dbReference type="NCBI Taxonomy" id="1203393"/>
    <lineage>
        <taxon>Bacteria</taxon>
        <taxon>Pseudomonadati</taxon>
        <taxon>Pseudomonadota</taxon>
        <taxon>Alphaproteobacteria</taxon>
        <taxon>Acetobacterales</taxon>
        <taxon>Acetobacteraceae</taxon>
        <taxon>Novacetimonas</taxon>
    </lineage>
</organism>
<dbReference type="GO" id="GO:0005737">
    <property type="term" value="C:cytoplasm"/>
    <property type="evidence" value="ECO:0007669"/>
    <property type="project" value="UniProtKB-SubCell"/>
</dbReference>
<dbReference type="EC" id="2.1.1.193" evidence="3 12"/>
<comment type="function">
    <text evidence="10 12">Specifically methylates the N3 position of the uracil ring of uridine 1498 (m3U1498) in 16S rRNA. Acts on the fully assembled 30S ribosomal subunit.</text>
</comment>
<dbReference type="PIRSF" id="PIRSF015601">
    <property type="entry name" value="MTase_slr0722"/>
    <property type="match status" value="1"/>
</dbReference>
<dbReference type="InterPro" id="IPR029026">
    <property type="entry name" value="tRNA_m1G_MTases_N"/>
</dbReference>
<evidence type="ECO:0000256" key="2">
    <source>
        <dbReference type="ARBA" id="ARBA00005528"/>
    </source>
</evidence>
<dbReference type="InterPro" id="IPR046887">
    <property type="entry name" value="RsmE_PUA-like"/>
</dbReference>
<protein>
    <recommendedName>
        <fullName evidence="4 12">Ribosomal RNA small subunit methyltransferase E</fullName>
        <ecNumber evidence="3 12">2.1.1.193</ecNumber>
    </recommendedName>
</protein>
<dbReference type="CDD" id="cd18084">
    <property type="entry name" value="RsmE-like"/>
    <property type="match status" value="1"/>
</dbReference>
<dbReference type="GO" id="GO:0070475">
    <property type="term" value="P:rRNA base methylation"/>
    <property type="evidence" value="ECO:0007669"/>
    <property type="project" value="TreeGrafter"/>
</dbReference>
<dbReference type="AlphaFoldDB" id="A0A2S3W0X9"/>
<dbReference type="Pfam" id="PF04452">
    <property type="entry name" value="Methyltrans_RNA"/>
    <property type="match status" value="1"/>
</dbReference>
<evidence type="ECO:0000313" key="16">
    <source>
        <dbReference type="Proteomes" id="UP000237344"/>
    </source>
</evidence>
<evidence type="ECO:0000256" key="3">
    <source>
        <dbReference type="ARBA" id="ARBA00012328"/>
    </source>
</evidence>
<dbReference type="EMBL" id="POTC01000022">
    <property type="protein sequence ID" value="POF62544.1"/>
    <property type="molecule type" value="Genomic_DNA"/>
</dbReference>
<sequence length="249" mass="27351">MRDSPRLFMDPQAYPQMQSGMVIRLEADRAHYLGNVLRLGAGARVVVFNARDGEWSATIETLRRDRGEIRLVHMDRPPCVTRGPDILFAPLKRDATEMVIRMGTELGVGCFHPVITERTNTHRLNGARLSAIAREASEQCERLDVPAIRPIRPMTDAIAHYPADMQLFVALERLDPTAQEDEIPRARPGDALLIGPEGGFSPPEQAFLRRQPVTRVLSLGPLVLRADTAAAAGLALLGAGIRREPAGGD</sequence>
<evidence type="ECO:0000256" key="11">
    <source>
        <dbReference type="ARBA" id="ARBA00047944"/>
    </source>
</evidence>
<evidence type="ECO:0000256" key="8">
    <source>
        <dbReference type="ARBA" id="ARBA00022679"/>
    </source>
</evidence>
<evidence type="ECO:0000259" key="14">
    <source>
        <dbReference type="Pfam" id="PF20260"/>
    </source>
</evidence>
<feature type="domain" description="Ribosomal RNA small subunit methyltransferase E PUA-like" evidence="14">
    <location>
        <begin position="25"/>
        <end position="71"/>
    </location>
</feature>
<keyword evidence="9 12" id="KW-0949">S-adenosyl-L-methionine</keyword>
<comment type="catalytic activity">
    <reaction evidence="11 12">
        <text>uridine(1498) in 16S rRNA + S-adenosyl-L-methionine = N(3)-methyluridine(1498) in 16S rRNA + S-adenosyl-L-homocysteine + H(+)</text>
        <dbReference type="Rhea" id="RHEA:42920"/>
        <dbReference type="Rhea" id="RHEA-COMP:10283"/>
        <dbReference type="Rhea" id="RHEA-COMP:10284"/>
        <dbReference type="ChEBI" id="CHEBI:15378"/>
        <dbReference type="ChEBI" id="CHEBI:57856"/>
        <dbReference type="ChEBI" id="CHEBI:59789"/>
        <dbReference type="ChEBI" id="CHEBI:65315"/>
        <dbReference type="ChEBI" id="CHEBI:74502"/>
        <dbReference type="EC" id="2.1.1.193"/>
    </reaction>
</comment>
<dbReference type="InterPro" id="IPR006700">
    <property type="entry name" value="RsmE"/>
</dbReference>
<dbReference type="Gene3D" id="2.40.240.20">
    <property type="entry name" value="Hypothetical PUA domain-like, domain 1"/>
    <property type="match status" value="1"/>
</dbReference>
<dbReference type="Gene3D" id="3.40.1280.10">
    <property type="match status" value="1"/>
</dbReference>
<dbReference type="NCBIfam" id="TIGR00046">
    <property type="entry name" value="RsmE family RNA methyltransferase"/>
    <property type="match status" value="1"/>
</dbReference>
<dbReference type="InterPro" id="IPR046886">
    <property type="entry name" value="RsmE_MTase_dom"/>
</dbReference>
<evidence type="ECO:0000313" key="15">
    <source>
        <dbReference type="EMBL" id="POF62544.1"/>
    </source>
</evidence>
<evidence type="ECO:0000256" key="5">
    <source>
        <dbReference type="ARBA" id="ARBA00022490"/>
    </source>
</evidence>
<evidence type="ECO:0000256" key="4">
    <source>
        <dbReference type="ARBA" id="ARBA00013673"/>
    </source>
</evidence>
<dbReference type="SUPFAM" id="SSF75217">
    <property type="entry name" value="alpha/beta knot"/>
    <property type="match status" value="1"/>
</dbReference>
<keyword evidence="5 12" id="KW-0963">Cytoplasm</keyword>
<comment type="caution">
    <text evidence="15">The sequence shown here is derived from an EMBL/GenBank/DDBJ whole genome shotgun (WGS) entry which is preliminary data.</text>
</comment>